<evidence type="ECO:0000259" key="4">
    <source>
        <dbReference type="PROSITE" id="PS51063"/>
    </source>
</evidence>
<dbReference type="InterPro" id="IPR036388">
    <property type="entry name" value="WH-like_DNA-bd_sf"/>
</dbReference>
<dbReference type="RefSeq" id="WP_338529568.1">
    <property type="nucleotide sequence ID" value="NZ_CP030941.1"/>
</dbReference>
<dbReference type="CDD" id="cd00038">
    <property type="entry name" value="CAP_ED"/>
    <property type="match status" value="1"/>
</dbReference>
<keyword evidence="6" id="KW-1185">Reference proteome</keyword>
<dbReference type="Gene3D" id="1.10.10.10">
    <property type="entry name" value="Winged helix-like DNA-binding domain superfamily/Winged helix DNA-binding domain"/>
    <property type="match status" value="1"/>
</dbReference>
<keyword evidence="3" id="KW-0804">Transcription</keyword>
<dbReference type="Proteomes" id="UP001342418">
    <property type="component" value="Chromosome"/>
</dbReference>
<keyword evidence="2" id="KW-0238">DNA-binding</keyword>
<organism evidence="5 6">
    <name type="scientific">Nitratireductor thuwali</name>
    <dbReference type="NCBI Taxonomy" id="2267699"/>
    <lineage>
        <taxon>Bacteria</taxon>
        <taxon>Pseudomonadati</taxon>
        <taxon>Pseudomonadota</taxon>
        <taxon>Alphaproteobacteria</taxon>
        <taxon>Hyphomicrobiales</taxon>
        <taxon>Phyllobacteriaceae</taxon>
        <taxon>Nitratireductor</taxon>
    </lineage>
</organism>
<dbReference type="InterPro" id="IPR000595">
    <property type="entry name" value="cNMP-bd_dom"/>
</dbReference>
<keyword evidence="1" id="KW-0805">Transcription regulation</keyword>
<dbReference type="SUPFAM" id="SSF46785">
    <property type="entry name" value="Winged helix' DNA-binding domain"/>
    <property type="match status" value="1"/>
</dbReference>
<evidence type="ECO:0000256" key="3">
    <source>
        <dbReference type="ARBA" id="ARBA00023163"/>
    </source>
</evidence>
<reference evidence="5 6" key="1">
    <citation type="submission" date="2018-07" db="EMBL/GenBank/DDBJ databases">
        <title>Genome sequence of Nitratireductor thuwali#1536.</title>
        <authorList>
            <person name="Michoud G."/>
            <person name="Merlino G."/>
            <person name="Sefrji F.O."/>
            <person name="Daffonchio D."/>
        </authorList>
    </citation>
    <scope>NUCLEOTIDE SEQUENCE [LARGE SCALE GENOMIC DNA]</scope>
    <source>
        <strain evidence="6">Nit1536</strain>
    </source>
</reference>
<dbReference type="SUPFAM" id="SSF51206">
    <property type="entry name" value="cAMP-binding domain-like"/>
    <property type="match status" value="1"/>
</dbReference>
<dbReference type="Gene3D" id="2.60.120.10">
    <property type="entry name" value="Jelly Rolls"/>
    <property type="match status" value="1"/>
</dbReference>
<dbReference type="PANTHER" id="PTHR24567">
    <property type="entry name" value="CRP FAMILY TRANSCRIPTIONAL REGULATORY PROTEIN"/>
    <property type="match status" value="1"/>
</dbReference>
<dbReference type="InterPro" id="IPR050397">
    <property type="entry name" value="Env_Response_Regulators"/>
</dbReference>
<dbReference type="PANTHER" id="PTHR24567:SF26">
    <property type="entry name" value="REGULATORY PROTEIN YEIL"/>
    <property type="match status" value="1"/>
</dbReference>
<sequence length="251" mass="28808">MDATNHRPRQQVSCDACPLRKRQEFRDFSEDELAFMRRFKRGELTIDKGAAILQEGAHTPHLYTVLSGWAFRYKMMRDGRRQIVNYAMPGDMIGLQGSLMGEMQHSVEALSPMTLCVFERAELFGLFTRSPELAYDVTWIASREECMLDENLLTVGRRTAQEKIAYLVVFLWSRSVACGLTGRNVVDITLTQQHVADTLGLSLVHTNKMIRKLAERKLLTWSDGGCRILDLERLRRLAQWDDAIPAKRPFL</sequence>
<accession>A0ABY5MHD2</accession>
<dbReference type="InterPro" id="IPR012318">
    <property type="entry name" value="HTH_CRP"/>
</dbReference>
<dbReference type="SMART" id="SM00419">
    <property type="entry name" value="HTH_CRP"/>
    <property type="match status" value="1"/>
</dbReference>
<gene>
    <name evidence="5" type="primary">fixK_2</name>
    <name evidence="5" type="ORF">NTH_01672</name>
</gene>
<evidence type="ECO:0000313" key="6">
    <source>
        <dbReference type="Proteomes" id="UP001342418"/>
    </source>
</evidence>
<dbReference type="EMBL" id="CP030941">
    <property type="protein sequence ID" value="UUP17212.1"/>
    <property type="molecule type" value="Genomic_DNA"/>
</dbReference>
<evidence type="ECO:0000313" key="5">
    <source>
        <dbReference type="EMBL" id="UUP17212.1"/>
    </source>
</evidence>
<evidence type="ECO:0000256" key="1">
    <source>
        <dbReference type="ARBA" id="ARBA00023015"/>
    </source>
</evidence>
<dbReference type="InterPro" id="IPR014710">
    <property type="entry name" value="RmlC-like_jellyroll"/>
</dbReference>
<dbReference type="Pfam" id="PF13545">
    <property type="entry name" value="HTH_Crp_2"/>
    <property type="match status" value="1"/>
</dbReference>
<dbReference type="Pfam" id="PF00027">
    <property type="entry name" value="cNMP_binding"/>
    <property type="match status" value="1"/>
</dbReference>
<name>A0ABY5MHD2_9HYPH</name>
<feature type="domain" description="HTH crp-type" evidence="4">
    <location>
        <begin position="158"/>
        <end position="232"/>
    </location>
</feature>
<evidence type="ECO:0000256" key="2">
    <source>
        <dbReference type="ARBA" id="ARBA00023125"/>
    </source>
</evidence>
<dbReference type="PROSITE" id="PS51063">
    <property type="entry name" value="HTH_CRP_2"/>
    <property type="match status" value="1"/>
</dbReference>
<protein>
    <submittedName>
        <fullName evidence="5">Nitrogen fixation regulation protein FixK</fullName>
    </submittedName>
</protein>
<dbReference type="InterPro" id="IPR036390">
    <property type="entry name" value="WH_DNA-bd_sf"/>
</dbReference>
<dbReference type="InterPro" id="IPR018490">
    <property type="entry name" value="cNMP-bd_dom_sf"/>
</dbReference>
<proteinExistence type="predicted"/>